<dbReference type="PANTHER" id="PTHR30441">
    <property type="entry name" value="DUF748 DOMAIN-CONTAINING PROTEIN"/>
    <property type="match status" value="1"/>
</dbReference>
<dbReference type="InterPro" id="IPR052894">
    <property type="entry name" value="AsmA-related"/>
</dbReference>
<evidence type="ECO:0000259" key="2">
    <source>
        <dbReference type="Pfam" id="PF05170"/>
    </source>
</evidence>
<accession>A0A4V2FSQ9</accession>
<organism evidence="3 4">
    <name type="scientific">Rivibacter subsaxonicus</name>
    <dbReference type="NCBI Taxonomy" id="457575"/>
    <lineage>
        <taxon>Bacteria</taxon>
        <taxon>Pseudomonadati</taxon>
        <taxon>Pseudomonadota</taxon>
        <taxon>Betaproteobacteria</taxon>
        <taxon>Burkholderiales</taxon>
        <taxon>Rivibacter</taxon>
    </lineage>
</organism>
<reference evidence="3 4" key="1">
    <citation type="submission" date="2019-02" db="EMBL/GenBank/DDBJ databases">
        <title>Genomic Encyclopedia of Type Strains, Phase IV (KMG-IV): sequencing the most valuable type-strain genomes for metagenomic binning, comparative biology and taxonomic classification.</title>
        <authorList>
            <person name="Goeker M."/>
        </authorList>
    </citation>
    <scope>NUCLEOTIDE SEQUENCE [LARGE SCALE GENOMIC DNA]</scope>
    <source>
        <strain evidence="3 4">DSM 19570</strain>
    </source>
</reference>
<dbReference type="PANTHER" id="PTHR30441:SF4">
    <property type="entry name" value="PROTEIN ASMA"/>
    <property type="match status" value="1"/>
</dbReference>
<evidence type="ECO:0000313" key="4">
    <source>
        <dbReference type="Proteomes" id="UP000293671"/>
    </source>
</evidence>
<name>A0A4V2FSQ9_9BURK</name>
<dbReference type="AlphaFoldDB" id="A0A4V2FSQ9"/>
<dbReference type="GO" id="GO:0090313">
    <property type="term" value="P:regulation of protein targeting to membrane"/>
    <property type="evidence" value="ECO:0007669"/>
    <property type="project" value="TreeGrafter"/>
</dbReference>
<keyword evidence="1" id="KW-0732">Signal</keyword>
<evidence type="ECO:0000313" key="3">
    <source>
        <dbReference type="EMBL" id="RZT95215.1"/>
    </source>
</evidence>
<sequence length="818" mass="86087">MPTWLRRSLFALAAAALIGAAVAAWLVASVDTEHLKRSAVDWVDQHYERELAIDGPVGLSLFPRLAISLREVRLSERQQPQKRFATLDEVALSLRLWPLLARREIVVDRIVARGLRLNLRRDAQGRSNIHDLLRTASADGDDAAQRAGQHPMTLDIGGIELSDLQLSVEDAPAGIAGVFEVQQLQLGRLAAGQRSALHFEGRARLETPPLDAALKIDTELGLGLDPAQPLTVTLDGTTLHAQGRGFGMHDLDASAELRSIEFGHGDGRAALAGLRLQLSGAHRALILKDSMLSLGRLRLDAAARTLEIDQLALQLLGRRDGTTLDARLAWPALEVRGDALKGSALDGKLVLGGDRQLTLKLASGAPSGSFERISLPGVRVAVEGQTGPRQFAGEATTQLVLAPRPFAAELDGLKLQLHVKGPALPPGTLQLDGNARLSADAGSGRFGGAINDQRFEAQFKTELDRSPPLVEATAHFGTLDLTRFAAPVADAPQAPAPPAERSIDLAPLGTLDARLDFSADRLVYPPFRIDAIELQATLADGVLEVKRLAGRAWGGRIDASGRAEAVTHQFGLRLAADGVDLGALLRDTTGRAPLTGRGRVSAELSSAGTTIEALRAGLGGKAAFALRDGAVHGIDLAQTLRGWRTAVAAAGTATEAGDMSRRTEFSQLGASFDIRDGVARNTDLDGQGPFMRVRGEGSFDLARQRVDYLAHATIVNTNLGQAGPELVMLNRVTVPVQLSGSLQRPDWSVQWAVVSATLAVHSVPNVVGGAVGGTAAVLKGVGGLFTPGAAGAPASAASAAPKKPDNAVEGALKGLFGR</sequence>
<gene>
    <name evidence="3" type="ORF">EV670_2966</name>
</gene>
<dbReference type="InterPro" id="IPR007844">
    <property type="entry name" value="AsmA"/>
</dbReference>
<comment type="caution">
    <text evidence="3">The sequence shown here is derived from an EMBL/GenBank/DDBJ whole genome shotgun (WGS) entry which is preliminary data.</text>
</comment>
<feature type="domain" description="AsmA" evidence="2">
    <location>
        <begin position="10"/>
        <end position="173"/>
    </location>
</feature>
<dbReference type="Pfam" id="PF05170">
    <property type="entry name" value="AsmA"/>
    <property type="match status" value="2"/>
</dbReference>
<feature type="domain" description="AsmA" evidence="2">
    <location>
        <begin position="485"/>
        <end position="684"/>
    </location>
</feature>
<dbReference type="Proteomes" id="UP000293671">
    <property type="component" value="Unassembled WGS sequence"/>
</dbReference>
<protein>
    <submittedName>
        <fullName evidence="3">AsmA protein</fullName>
    </submittedName>
</protein>
<dbReference type="GO" id="GO:0005886">
    <property type="term" value="C:plasma membrane"/>
    <property type="evidence" value="ECO:0007669"/>
    <property type="project" value="TreeGrafter"/>
</dbReference>
<evidence type="ECO:0000256" key="1">
    <source>
        <dbReference type="SAM" id="SignalP"/>
    </source>
</evidence>
<feature type="chain" id="PRO_5020647199" evidence="1">
    <location>
        <begin position="24"/>
        <end position="818"/>
    </location>
</feature>
<feature type="signal peptide" evidence="1">
    <location>
        <begin position="1"/>
        <end position="23"/>
    </location>
</feature>
<dbReference type="EMBL" id="SHKP01000007">
    <property type="protein sequence ID" value="RZT95215.1"/>
    <property type="molecule type" value="Genomic_DNA"/>
</dbReference>
<proteinExistence type="predicted"/>
<keyword evidence="4" id="KW-1185">Reference proteome</keyword>